<evidence type="ECO:0000313" key="4">
    <source>
        <dbReference type="Proteomes" id="UP000051952"/>
    </source>
</evidence>
<organism evidence="3 4">
    <name type="scientific">Bodo saltans</name>
    <name type="common">Flagellated protozoan</name>
    <dbReference type="NCBI Taxonomy" id="75058"/>
    <lineage>
        <taxon>Eukaryota</taxon>
        <taxon>Discoba</taxon>
        <taxon>Euglenozoa</taxon>
        <taxon>Kinetoplastea</taxon>
        <taxon>Metakinetoplastina</taxon>
        <taxon>Eubodonida</taxon>
        <taxon>Bodonidae</taxon>
        <taxon>Bodo</taxon>
    </lineage>
</organism>
<feature type="non-terminal residue" evidence="3">
    <location>
        <position position="1"/>
    </location>
</feature>
<reference evidence="4" key="1">
    <citation type="submission" date="2015-09" db="EMBL/GenBank/DDBJ databases">
        <authorList>
            <consortium name="Pathogen Informatics"/>
        </authorList>
    </citation>
    <scope>NUCLEOTIDE SEQUENCE [LARGE SCALE GENOMIC DNA]</scope>
    <source>
        <strain evidence="4">Lake Konstanz</strain>
    </source>
</reference>
<accession>A0A0S4ISU2</accession>
<feature type="transmembrane region" description="Helical" evidence="1">
    <location>
        <begin position="399"/>
        <end position="424"/>
    </location>
</feature>
<dbReference type="Proteomes" id="UP000051952">
    <property type="component" value="Unassembled WGS sequence"/>
</dbReference>
<feature type="chain" id="PRO_5006621508" evidence="2">
    <location>
        <begin position="18"/>
        <end position="1171"/>
    </location>
</feature>
<dbReference type="EMBL" id="CYKH01000302">
    <property type="protein sequence ID" value="CUF33110.1"/>
    <property type="molecule type" value="Genomic_DNA"/>
</dbReference>
<name>A0A0S4ISU2_BODSA</name>
<protein>
    <submittedName>
        <fullName evidence="3">Membrane-associated protein, putative</fullName>
    </submittedName>
</protein>
<evidence type="ECO:0000256" key="1">
    <source>
        <dbReference type="SAM" id="Phobius"/>
    </source>
</evidence>
<keyword evidence="1" id="KW-0472">Membrane</keyword>
<keyword evidence="1" id="KW-0812">Transmembrane</keyword>
<dbReference type="VEuPathDB" id="TriTrypDB:BSAL_61425"/>
<feature type="signal peptide" evidence="2">
    <location>
        <begin position="1"/>
        <end position="17"/>
    </location>
</feature>
<dbReference type="AlphaFoldDB" id="A0A0S4ISU2"/>
<sequence>AGFLAPAVGTSLYLALATSISLSGSEYGSCTDSYQCSDHGAAVQGVQLSAEDQASCSCICNVSMPYVGSNCNEVSGTSTVSVTGVIQLLFTIPLASATADDNTTTSTPLPSVISSSALQAAVTAALSATDAITKSVQSCSLLGVSNFSSSVDGAAALLPAALFTCNVVIANTTITSRRTILDAFSQNVQSAITAYRSFIFVDADNTSTIPENTTTVALMADALHTSSFGNCSLTTPASSAVSFGVTCTNQVARMISPFEQALSLRVVVTSDVNIESITIQSTYDNNGSLTTQTFACHVVRDGSAVGGCIQSTCLLGHAEAQAMVENSTSIFITAVPSTLDGNNMTSSVPMTSPFTQQWCALQADNAFQVQVLHAAVLPTSSQVHGENAHLITQNPNFKLALVGVGIAVIAVAFILLIFGVVFMYKDNKIRNQLHEEASVEPTKVTRLLHENFAKMKYYVRTPDRFRFEHWGVALAVIGYNIAIAGGVLLLVAYFYPNNATYRVSIESYADDRCALSALSDTPNSLLMVDPTEGCTSDGGSVGQGGFGRMGVTATCSFINGTWWAYVTYGATLGDCHSFSRDWELTDNSTEFADSQVIQTVVQSGEMWVRNGSCIASPSFFLDPFISVYCGDKESAGARYDAVRSSLGSRVPPLLANSTVIRDAPTLPLTAIATADVIAAAELIGAVATPYVSGTTIFVSSSYTDEFLSSVAAPETGEQTEEQLPSLSRLVYQTSSSFVADPTSTAIDASLAVALGTASLSISSPELTSENLSTYLPLPNTLSLNAPIGFNFHTADGDDASAPSPVEALYGDQRYYRMAESTYDIGYYYGPETSSDGYGFTVSFYGRFDAAAEGFVFIATDAVEEHDPTTGNLRSPIVDAAAVMESQLLSGEDWFETPFRVYYALYVSASTNRMHFIMADPVRSKTSIVDVSGNSSRYARGIFGLENYGAGGGNLFNGEWHHVALVLKNENSDVMARLMVDGFYDIKDTQCLPRRPTPVADTWTVGTTVSSLRPLSATAFTGGALYVGAFKGAVSGLRFEPTAVPVLTLITRGTAASRSLHNLNRDEIYTIACVLIFLSVLLALLTACSSGYAVSVDSNKNDDSDEATSVAMFVKVTRHEVEEDAPSGNRKFVQRYPRPSFTMSKRWLGLTRTQLTLKHANIPTTNYCAQCT</sequence>
<gene>
    <name evidence="3" type="ORF">BSAL_61425</name>
</gene>
<keyword evidence="4" id="KW-1185">Reference proteome</keyword>
<keyword evidence="2" id="KW-0732">Signal</keyword>
<feature type="transmembrane region" description="Helical" evidence="1">
    <location>
        <begin position="1067"/>
        <end position="1093"/>
    </location>
</feature>
<evidence type="ECO:0000313" key="3">
    <source>
        <dbReference type="EMBL" id="CUF33110.1"/>
    </source>
</evidence>
<keyword evidence="1" id="KW-1133">Transmembrane helix</keyword>
<proteinExistence type="predicted"/>
<feature type="transmembrane region" description="Helical" evidence="1">
    <location>
        <begin position="470"/>
        <end position="495"/>
    </location>
</feature>
<evidence type="ECO:0000256" key="2">
    <source>
        <dbReference type="SAM" id="SignalP"/>
    </source>
</evidence>